<evidence type="ECO:0000256" key="1">
    <source>
        <dbReference type="SAM" id="MobiDB-lite"/>
    </source>
</evidence>
<dbReference type="EMBL" id="JAHFZB010000002">
    <property type="protein sequence ID" value="KAK6493039.1"/>
    <property type="molecule type" value="Genomic_DNA"/>
</dbReference>
<protein>
    <submittedName>
        <fullName evidence="2">Uncharacterized protein</fullName>
    </submittedName>
</protein>
<gene>
    <name evidence="2" type="ORF">HHUSO_G2507</name>
</gene>
<reference evidence="2 3" key="1">
    <citation type="submission" date="2021-05" db="EMBL/GenBank/DDBJ databases">
        <authorList>
            <person name="Zahm M."/>
            <person name="Klopp C."/>
            <person name="Cabau C."/>
            <person name="Kuhl H."/>
            <person name="Suciu R."/>
            <person name="Ciorpac M."/>
            <person name="Holostenco D."/>
            <person name="Gessner J."/>
            <person name="Wuertz S."/>
            <person name="Hohne C."/>
            <person name="Stock M."/>
            <person name="Gislard M."/>
            <person name="Lluch J."/>
            <person name="Milhes M."/>
            <person name="Lampietro C."/>
            <person name="Lopez Roques C."/>
            <person name="Donnadieu C."/>
            <person name="Du K."/>
            <person name="Schartl M."/>
            <person name="Guiguen Y."/>
        </authorList>
    </citation>
    <scope>NUCLEOTIDE SEQUENCE [LARGE SCALE GENOMIC DNA]</scope>
    <source>
        <strain evidence="2">Hh-F2</strain>
        <tissue evidence="2">Blood</tissue>
    </source>
</reference>
<dbReference type="Proteomes" id="UP001369086">
    <property type="component" value="Unassembled WGS sequence"/>
</dbReference>
<sequence length="97" mass="11204">MHAANNTQRTHRHRSTQAAKNTHTQEPMYAPDIIHNPPDIDTHPIKTRITRKRRIKTVGRCGETAGNPRNSYTQNKHYKFTCPYFLVCGCFTVVIQN</sequence>
<feature type="region of interest" description="Disordered" evidence="1">
    <location>
        <begin position="1"/>
        <end position="46"/>
    </location>
</feature>
<accession>A0ABR1A7G8</accession>
<organism evidence="2 3">
    <name type="scientific">Huso huso</name>
    <name type="common">Beluga</name>
    <name type="synonym">Acipenser huso</name>
    <dbReference type="NCBI Taxonomy" id="61971"/>
    <lineage>
        <taxon>Eukaryota</taxon>
        <taxon>Metazoa</taxon>
        <taxon>Chordata</taxon>
        <taxon>Craniata</taxon>
        <taxon>Vertebrata</taxon>
        <taxon>Euteleostomi</taxon>
        <taxon>Actinopterygii</taxon>
        <taxon>Chondrostei</taxon>
        <taxon>Acipenseriformes</taxon>
        <taxon>Acipenseridae</taxon>
        <taxon>Huso</taxon>
    </lineage>
</organism>
<name>A0ABR1A7G8_HUSHU</name>
<evidence type="ECO:0000313" key="3">
    <source>
        <dbReference type="Proteomes" id="UP001369086"/>
    </source>
</evidence>
<feature type="compositionally biased region" description="Polar residues" evidence="1">
    <location>
        <begin position="16"/>
        <end position="25"/>
    </location>
</feature>
<keyword evidence="3" id="KW-1185">Reference proteome</keyword>
<proteinExistence type="predicted"/>
<evidence type="ECO:0000313" key="2">
    <source>
        <dbReference type="EMBL" id="KAK6493039.1"/>
    </source>
</evidence>
<comment type="caution">
    <text evidence="2">The sequence shown here is derived from an EMBL/GenBank/DDBJ whole genome shotgun (WGS) entry which is preliminary data.</text>
</comment>